<protein>
    <recommendedName>
        <fullName evidence="3">PARG catalytic Macro domain-containing protein</fullName>
    </recommendedName>
</protein>
<evidence type="ECO:0000256" key="1">
    <source>
        <dbReference type="PIRSR" id="PIRSR607724-1"/>
    </source>
</evidence>
<keyword evidence="5" id="KW-1185">Reference proteome</keyword>
<feature type="active site" evidence="1">
    <location>
        <position position="259"/>
    </location>
</feature>
<feature type="active site" evidence="1">
    <location>
        <position position="241"/>
    </location>
</feature>
<feature type="binding site" evidence="2">
    <location>
        <position position="244"/>
    </location>
    <ligand>
        <name>substrate</name>
    </ligand>
</feature>
<dbReference type="InterPro" id="IPR007724">
    <property type="entry name" value="Poly_GlycHdrlase"/>
</dbReference>
<dbReference type="GO" id="GO:0005975">
    <property type="term" value="P:carbohydrate metabolic process"/>
    <property type="evidence" value="ECO:0007669"/>
    <property type="project" value="InterPro"/>
</dbReference>
<dbReference type="PANTHER" id="PTHR12837">
    <property type="entry name" value="POLY ADP-RIBOSE GLYCOHYDROLASE"/>
    <property type="match status" value="1"/>
</dbReference>
<evidence type="ECO:0000313" key="5">
    <source>
        <dbReference type="Proteomes" id="UP001230188"/>
    </source>
</evidence>
<evidence type="ECO:0000313" key="4">
    <source>
        <dbReference type="EMBL" id="KAJ8604308.1"/>
    </source>
</evidence>
<organism evidence="4 5">
    <name type="scientific">Chrysophaeum taylorii</name>
    <dbReference type="NCBI Taxonomy" id="2483200"/>
    <lineage>
        <taxon>Eukaryota</taxon>
        <taxon>Sar</taxon>
        <taxon>Stramenopiles</taxon>
        <taxon>Ochrophyta</taxon>
        <taxon>Pelagophyceae</taxon>
        <taxon>Pelagomonadales</taxon>
        <taxon>Pelagomonadaceae</taxon>
        <taxon>Chrysophaeum</taxon>
    </lineage>
</organism>
<feature type="binding site" evidence="2">
    <location>
        <position position="258"/>
    </location>
    <ligand>
        <name>substrate</name>
    </ligand>
</feature>
<comment type="caution">
    <text evidence="4">The sequence shown here is derived from an EMBL/GenBank/DDBJ whole genome shotgun (WGS) entry which is preliminary data.</text>
</comment>
<dbReference type="InterPro" id="IPR046372">
    <property type="entry name" value="PARG_cat_C"/>
</dbReference>
<dbReference type="GO" id="GO:0006282">
    <property type="term" value="P:regulation of DNA repair"/>
    <property type="evidence" value="ECO:0007669"/>
    <property type="project" value="InterPro"/>
</dbReference>
<evidence type="ECO:0000259" key="3">
    <source>
        <dbReference type="Pfam" id="PF05028"/>
    </source>
</evidence>
<dbReference type="GO" id="GO:1990966">
    <property type="term" value="P:ATP generation from poly-ADP-D-ribose"/>
    <property type="evidence" value="ECO:0007669"/>
    <property type="project" value="TreeGrafter"/>
</dbReference>
<evidence type="ECO:0000256" key="2">
    <source>
        <dbReference type="PIRSR" id="PIRSR607724-2"/>
    </source>
</evidence>
<dbReference type="PANTHER" id="PTHR12837:SF0">
    <property type="entry name" value="POLY(ADP-RIBOSE) GLYCOHYDROLASE"/>
    <property type="match status" value="1"/>
</dbReference>
<feature type="active site" evidence="1">
    <location>
        <position position="260"/>
    </location>
</feature>
<dbReference type="Pfam" id="PF05028">
    <property type="entry name" value="PARG_cat_C"/>
    <property type="match status" value="1"/>
</dbReference>
<dbReference type="GO" id="GO:0004649">
    <property type="term" value="F:poly(ADP-ribose) glycohydrolase activity"/>
    <property type="evidence" value="ECO:0007669"/>
    <property type="project" value="InterPro"/>
</dbReference>
<dbReference type="GO" id="GO:0009225">
    <property type="term" value="P:nucleotide-sugar metabolic process"/>
    <property type="evidence" value="ECO:0007669"/>
    <property type="project" value="TreeGrafter"/>
</dbReference>
<feature type="domain" description="PARG catalytic Macro" evidence="3">
    <location>
        <begin position="218"/>
        <end position="412"/>
    </location>
</feature>
<name>A0AAD7UH65_9STRA</name>
<sequence length="471" mass="51844">MEQHAWHEYSSSSSSASILENDWCERGCGFRAAKGHRACCRSCELGRSTRDPSSHCPTCSARAPLLTPQKVKRTVDEHVARLARWQGSTPDRVAVATALSAAFERRVSESLARPLTKVISFAAKVSLEEAPFVERLRSGVKGKVRVSQADCARVLCRALFGLGEISFERWFSQGQREKIKCLAVYLSAIKGRWKPKWTGRTLEVVRKIVGQFEPATNTGELSGLKIVPKGSIEGASGLRADFANKELGGGALGRGLAQEEILFVTHFELLAFIPHCDAMGADEAIELRGAERFADHTGYGSDDGERARPFACGGPYRDKRADTARFVALDATDYRASDPLKQHEKHHVDRELRKVVAACQPVGDADAEPFATGQWGCGVFGGDPLLKALIQWLGASICGRAVHYFAFADKRVAARLEAVVADLRGAKIRDLYFVLTTLRTTYNIHDQIRQALLLDGNHQQSRLLAISRLRE</sequence>
<dbReference type="GO" id="GO:0005634">
    <property type="term" value="C:nucleus"/>
    <property type="evidence" value="ECO:0007669"/>
    <property type="project" value="TreeGrafter"/>
</dbReference>
<feature type="binding site" evidence="2">
    <location>
        <position position="299"/>
    </location>
    <ligand>
        <name>substrate</name>
    </ligand>
</feature>
<dbReference type="EMBL" id="JAQMWT010000334">
    <property type="protein sequence ID" value="KAJ8604308.1"/>
    <property type="molecule type" value="Genomic_DNA"/>
</dbReference>
<dbReference type="Proteomes" id="UP001230188">
    <property type="component" value="Unassembled WGS sequence"/>
</dbReference>
<reference evidence="4" key="1">
    <citation type="submission" date="2023-01" db="EMBL/GenBank/DDBJ databases">
        <title>Metagenome sequencing of chrysophaentin producing Chrysophaeum taylorii.</title>
        <authorList>
            <person name="Davison J."/>
            <person name="Bewley C."/>
        </authorList>
    </citation>
    <scope>NUCLEOTIDE SEQUENCE</scope>
    <source>
        <strain evidence="4">NIES-1699</strain>
    </source>
</reference>
<dbReference type="GO" id="GO:0005737">
    <property type="term" value="C:cytoplasm"/>
    <property type="evidence" value="ECO:0007669"/>
    <property type="project" value="TreeGrafter"/>
</dbReference>
<proteinExistence type="predicted"/>
<dbReference type="AlphaFoldDB" id="A0AAD7UH65"/>
<gene>
    <name evidence="4" type="ORF">CTAYLR_002548</name>
</gene>
<accession>A0AAD7UH65</accession>